<dbReference type="GO" id="GO:0004771">
    <property type="term" value="F:sterol ester esterase activity"/>
    <property type="evidence" value="ECO:0007669"/>
    <property type="project" value="TreeGrafter"/>
</dbReference>
<dbReference type="Proteomes" id="UP000245535">
    <property type="component" value="Unassembled WGS sequence"/>
</dbReference>
<evidence type="ECO:0000313" key="3">
    <source>
        <dbReference type="Proteomes" id="UP000245535"/>
    </source>
</evidence>
<keyword evidence="3" id="KW-1185">Reference proteome</keyword>
<dbReference type="Gene3D" id="3.40.50.1820">
    <property type="entry name" value="alpha/beta hydrolase"/>
    <property type="match status" value="1"/>
</dbReference>
<protein>
    <submittedName>
        <fullName evidence="2">Acetyl esterase/lipase</fullName>
    </submittedName>
</protein>
<accession>A0A315ZDA9</accession>
<dbReference type="EMBL" id="QGDO01000002">
    <property type="protein sequence ID" value="PWJ43103.1"/>
    <property type="molecule type" value="Genomic_DNA"/>
</dbReference>
<name>A0A315ZDA9_SEDFL</name>
<dbReference type="RefSeq" id="WP_109617373.1">
    <property type="nucleotide sequence ID" value="NZ_QGDO01000002.1"/>
</dbReference>
<evidence type="ECO:0000259" key="1">
    <source>
        <dbReference type="Pfam" id="PF07859"/>
    </source>
</evidence>
<dbReference type="PANTHER" id="PTHR23025:SF3">
    <property type="entry name" value="HORMONE-SENSITIVE LIPASE"/>
    <property type="match status" value="1"/>
</dbReference>
<dbReference type="AlphaFoldDB" id="A0A315ZDA9"/>
<comment type="caution">
    <text evidence="2">The sequence shown here is derived from an EMBL/GenBank/DDBJ whole genome shotgun (WGS) entry which is preliminary data.</text>
</comment>
<dbReference type="Pfam" id="PF07859">
    <property type="entry name" value="Abhydrolase_3"/>
    <property type="match status" value="1"/>
</dbReference>
<reference evidence="2 3" key="1">
    <citation type="submission" date="2018-03" db="EMBL/GenBank/DDBJ databases">
        <title>Genomic Encyclopedia of Archaeal and Bacterial Type Strains, Phase II (KMG-II): from individual species to whole genera.</title>
        <authorList>
            <person name="Goeker M."/>
        </authorList>
    </citation>
    <scope>NUCLEOTIDE SEQUENCE [LARGE SCALE GENOMIC DNA]</scope>
    <source>
        <strain evidence="2 3">DSM 28229</strain>
    </source>
</reference>
<gene>
    <name evidence="2" type="ORF">BC781_102651</name>
</gene>
<dbReference type="InterPro" id="IPR029058">
    <property type="entry name" value="AB_hydrolase_fold"/>
</dbReference>
<dbReference type="PANTHER" id="PTHR23025">
    <property type="entry name" value="TRIACYLGLYCEROL LIPASE"/>
    <property type="match status" value="1"/>
</dbReference>
<dbReference type="SUPFAM" id="SSF53474">
    <property type="entry name" value="alpha/beta-Hydrolases"/>
    <property type="match status" value="1"/>
</dbReference>
<organism evidence="2 3">
    <name type="scientific">Sediminitomix flava</name>
    <dbReference type="NCBI Taxonomy" id="379075"/>
    <lineage>
        <taxon>Bacteria</taxon>
        <taxon>Pseudomonadati</taxon>
        <taxon>Bacteroidota</taxon>
        <taxon>Cytophagia</taxon>
        <taxon>Cytophagales</taxon>
        <taxon>Flammeovirgaceae</taxon>
        <taxon>Sediminitomix</taxon>
    </lineage>
</organism>
<dbReference type="InterPro" id="IPR013094">
    <property type="entry name" value="AB_hydrolase_3"/>
</dbReference>
<dbReference type="GO" id="GO:0019433">
    <property type="term" value="P:triglyceride catabolic process"/>
    <property type="evidence" value="ECO:0007669"/>
    <property type="project" value="TreeGrafter"/>
</dbReference>
<dbReference type="OrthoDB" id="9815425at2"/>
<dbReference type="GO" id="GO:0004806">
    <property type="term" value="F:triacylglycerol lipase activity"/>
    <property type="evidence" value="ECO:0007669"/>
    <property type="project" value="TreeGrafter"/>
</dbReference>
<feature type="domain" description="Alpha/beta hydrolase fold-3" evidence="1">
    <location>
        <begin position="74"/>
        <end position="273"/>
    </location>
</feature>
<sequence length="303" mass="34319">MKQSISYYLTLFIIRLKGIKKNFSEDPIDVFKVRKEDQHKPKGQFFKRNRLRSIEIADSVVTEVGLNKTSNQLVISIHGGAFISGPTQLHWDAVKKIATQTAQKVWLCDYPKAPENQIGTISENIYLIYQKALEEFEPHNISMIGDSVGGTLVVSLMQCLIKQTIKLPKQIILISPVMDASMTNSEIEAVEFRDPMLARKGVLSAKKLCAGKLELKDTLISPLYGEFDRFPLTTIYAAENDITYPDQKLTIEKLKESEVEVKVITGENMPHIWPLLPVMKEAELSFQLIVESLKNKVTSHQKE</sequence>
<proteinExistence type="predicted"/>
<dbReference type="GO" id="GO:0005829">
    <property type="term" value="C:cytosol"/>
    <property type="evidence" value="ECO:0007669"/>
    <property type="project" value="TreeGrafter"/>
</dbReference>
<evidence type="ECO:0000313" key="2">
    <source>
        <dbReference type="EMBL" id="PWJ43103.1"/>
    </source>
</evidence>